<dbReference type="Proteomes" id="UP000320643">
    <property type="component" value="Unassembled WGS sequence"/>
</dbReference>
<dbReference type="AlphaFoldDB" id="A0A552VAH4"/>
<dbReference type="Gene3D" id="2.130.10.10">
    <property type="entry name" value="YVTN repeat-like/Quinoprotein amine dehydrogenase"/>
    <property type="match status" value="1"/>
</dbReference>
<dbReference type="OrthoDB" id="9773938at2"/>
<dbReference type="InterPro" id="IPR011048">
    <property type="entry name" value="Haem_d1_sf"/>
</dbReference>
<dbReference type="PANTHER" id="PTHR47197:SF3">
    <property type="entry name" value="DIHYDRO-HEME D1 DEHYDROGENASE"/>
    <property type="match status" value="1"/>
</dbReference>
<dbReference type="Pfam" id="PF16819">
    <property type="entry name" value="DUF5074"/>
    <property type="match status" value="1"/>
</dbReference>
<accession>A0A552VAH4</accession>
<comment type="caution">
    <text evidence="1">The sequence shown here is derived from an EMBL/GenBank/DDBJ whole genome shotgun (WGS) entry which is preliminary data.</text>
</comment>
<keyword evidence="2" id="KW-1185">Reference proteome</keyword>
<dbReference type="InterPro" id="IPR031815">
    <property type="entry name" value="DUF5074"/>
</dbReference>
<dbReference type="EMBL" id="VJVZ01000001">
    <property type="protein sequence ID" value="TRW27487.1"/>
    <property type="molecule type" value="Genomic_DNA"/>
</dbReference>
<dbReference type="SUPFAM" id="SSF51004">
    <property type="entry name" value="C-terminal (heme d1) domain of cytochrome cd1-nitrite reductase"/>
    <property type="match status" value="1"/>
</dbReference>
<name>A0A552VAH4_9FLAO</name>
<evidence type="ECO:0000313" key="2">
    <source>
        <dbReference type="Proteomes" id="UP000320643"/>
    </source>
</evidence>
<dbReference type="InterPro" id="IPR051200">
    <property type="entry name" value="Host-pathogen_enzymatic-act"/>
</dbReference>
<sequence>MNFKKYLIALTASAVLVSCSSDDDSGTPAVSQAFDNGTFVLNEGNSNVSSASVTFIADDGTVQQDIYNTVNPGKPGLGSYLQSMFFTDDLAFIISGSANKVTVVNRHTFEFVANVDTNFSSPRYGVVANGKAYITNYADFNIGNDDFLTVINLTDYSTSKIPLNNWSEKITEENGKLYIFNGFYGNGTSVTVFNPTNNSVENTIALGDSPNSFDEEDGILYVLGDSKLIKINLGTNSVTSAINLPENLQGSAHLTVEDNKIYFTNGTSVYSMALNATAAPAAPLFSYTSTSPYGGMYGFNVEDDKIYVAEGGDFASDSEVYTYSLTGTLLNTYEAGVGPNGFYFN</sequence>
<proteinExistence type="predicted"/>
<dbReference type="InterPro" id="IPR015943">
    <property type="entry name" value="WD40/YVTN_repeat-like_dom_sf"/>
</dbReference>
<evidence type="ECO:0008006" key="3">
    <source>
        <dbReference type="Google" id="ProtNLM"/>
    </source>
</evidence>
<dbReference type="RefSeq" id="WP_143371715.1">
    <property type="nucleotide sequence ID" value="NZ_VJVZ01000001.1"/>
</dbReference>
<dbReference type="PROSITE" id="PS51257">
    <property type="entry name" value="PROKAR_LIPOPROTEIN"/>
    <property type="match status" value="1"/>
</dbReference>
<organism evidence="1 2">
    <name type="scientific">Flavobacterium zepuense</name>
    <dbReference type="NCBI Taxonomy" id="2593302"/>
    <lineage>
        <taxon>Bacteria</taxon>
        <taxon>Pseudomonadati</taxon>
        <taxon>Bacteroidota</taxon>
        <taxon>Flavobacteriia</taxon>
        <taxon>Flavobacteriales</taxon>
        <taxon>Flavobacteriaceae</taxon>
        <taxon>Flavobacterium</taxon>
    </lineage>
</organism>
<evidence type="ECO:0000313" key="1">
    <source>
        <dbReference type="EMBL" id="TRW27487.1"/>
    </source>
</evidence>
<dbReference type="PANTHER" id="PTHR47197">
    <property type="entry name" value="PROTEIN NIRF"/>
    <property type="match status" value="1"/>
</dbReference>
<protein>
    <recommendedName>
        <fullName evidence="3">Lipoprotein</fullName>
    </recommendedName>
</protein>
<gene>
    <name evidence="1" type="ORF">FMM05_02270</name>
</gene>
<reference evidence="1 2" key="1">
    <citation type="submission" date="2019-07" db="EMBL/GenBank/DDBJ databases">
        <title>Flavobacterium sp. nov., isolated from glacier ice.</title>
        <authorList>
            <person name="Liu Q."/>
            <person name="Xin Y.-H."/>
        </authorList>
    </citation>
    <scope>NUCLEOTIDE SEQUENCE [LARGE SCALE GENOMIC DNA]</scope>
    <source>
        <strain evidence="1 2">ZT4R6</strain>
    </source>
</reference>